<accession>A0A9P0MPH3</accession>
<evidence type="ECO:0000256" key="8">
    <source>
        <dbReference type="ARBA" id="ARBA00036083"/>
    </source>
</evidence>
<dbReference type="PANTHER" id="PTHR42758:SF2">
    <property type="entry name" value="PHOSPHATIDYLGLYCEROL PHOSPHOLIPASE C"/>
    <property type="match status" value="1"/>
</dbReference>
<protein>
    <recommendedName>
        <fullName evidence="14">GP-PDE domain-containing protein</fullName>
    </recommendedName>
</protein>
<dbReference type="PROSITE" id="PS51704">
    <property type="entry name" value="GP_PDE"/>
    <property type="match status" value="1"/>
</dbReference>
<keyword evidence="3 13" id="KW-0812">Transmembrane</keyword>
<comment type="subcellular location">
    <subcellularLocation>
        <location evidence="1">Membrane</location>
    </subcellularLocation>
</comment>
<evidence type="ECO:0000256" key="13">
    <source>
        <dbReference type="SAM" id="Phobius"/>
    </source>
</evidence>
<keyword evidence="16" id="KW-1185">Reference proteome</keyword>
<comment type="catalytic activity">
    <reaction evidence="10">
        <text>N-hexadecanoyl-1-(9Z-octadecenoyl)-sn-glycero-3-phosphoethanolamine + H2O = N-hexadecanoylethanolamine + 1-(9Z-octadecenoyl)-sn-glycero-3-phosphate + H(+)</text>
        <dbReference type="Rhea" id="RHEA:53168"/>
        <dbReference type="ChEBI" id="CHEBI:15377"/>
        <dbReference type="ChEBI" id="CHEBI:15378"/>
        <dbReference type="ChEBI" id="CHEBI:71464"/>
        <dbReference type="ChEBI" id="CHEBI:74544"/>
        <dbReference type="ChEBI" id="CHEBI:85217"/>
    </reaction>
    <physiologicalReaction direction="left-to-right" evidence="10">
        <dbReference type="Rhea" id="RHEA:53169"/>
    </physiologicalReaction>
</comment>
<dbReference type="Gene3D" id="3.20.20.190">
    <property type="entry name" value="Phosphatidylinositol (PI) phosphodiesterase"/>
    <property type="match status" value="1"/>
</dbReference>
<evidence type="ECO:0000256" key="4">
    <source>
        <dbReference type="ARBA" id="ARBA00022801"/>
    </source>
</evidence>
<dbReference type="SUPFAM" id="SSF51695">
    <property type="entry name" value="PLC-like phosphodiesterases"/>
    <property type="match status" value="1"/>
</dbReference>
<evidence type="ECO:0000256" key="9">
    <source>
        <dbReference type="ARBA" id="ARBA00047392"/>
    </source>
</evidence>
<evidence type="ECO:0000259" key="14">
    <source>
        <dbReference type="PROSITE" id="PS51704"/>
    </source>
</evidence>
<dbReference type="Pfam" id="PF03009">
    <property type="entry name" value="GDPD"/>
    <property type="match status" value="1"/>
</dbReference>
<evidence type="ECO:0000256" key="5">
    <source>
        <dbReference type="ARBA" id="ARBA00022989"/>
    </source>
</evidence>
<evidence type="ECO:0000313" key="15">
    <source>
        <dbReference type="EMBL" id="CAH1397932.1"/>
    </source>
</evidence>
<dbReference type="GO" id="GO:0046475">
    <property type="term" value="P:glycerophospholipid catabolic process"/>
    <property type="evidence" value="ECO:0007669"/>
    <property type="project" value="TreeGrafter"/>
</dbReference>
<dbReference type="OrthoDB" id="1058301at2759"/>
<reference evidence="15" key="1">
    <citation type="submission" date="2022-01" db="EMBL/GenBank/DDBJ databases">
        <authorList>
            <person name="King R."/>
        </authorList>
    </citation>
    <scope>NUCLEOTIDE SEQUENCE</scope>
</reference>
<evidence type="ECO:0000256" key="1">
    <source>
        <dbReference type="ARBA" id="ARBA00004370"/>
    </source>
</evidence>
<dbReference type="PANTHER" id="PTHR42758">
    <property type="entry name" value="PHOSPHATIDYLGLYCEROL PHOSPHOLIPASE C"/>
    <property type="match status" value="1"/>
</dbReference>
<proteinExistence type="inferred from homology"/>
<dbReference type="Proteomes" id="UP001152798">
    <property type="component" value="Chromosome 4"/>
</dbReference>
<comment type="catalytic activity">
    <reaction evidence="12">
        <text>N,1-di-(9Z-octadecenoyl)-sn-glycero-3-phosphoethanolamine + H2O = N-(9Z-octadecenoyl) ethanolamine + 1-(9Z-octadecenoyl)-sn-glycero-3-phosphate + H(+)</text>
        <dbReference type="Rhea" id="RHEA:56460"/>
        <dbReference type="ChEBI" id="CHEBI:15377"/>
        <dbReference type="ChEBI" id="CHEBI:15378"/>
        <dbReference type="ChEBI" id="CHEBI:71466"/>
        <dbReference type="ChEBI" id="CHEBI:74544"/>
        <dbReference type="ChEBI" id="CHEBI:85222"/>
    </reaction>
    <physiologicalReaction direction="left-to-right" evidence="12">
        <dbReference type="Rhea" id="RHEA:56461"/>
    </physiologicalReaction>
</comment>
<dbReference type="GO" id="GO:0008081">
    <property type="term" value="F:phosphoric diester hydrolase activity"/>
    <property type="evidence" value="ECO:0007669"/>
    <property type="project" value="InterPro"/>
</dbReference>
<dbReference type="InterPro" id="IPR052271">
    <property type="entry name" value="GDPD-Related"/>
</dbReference>
<evidence type="ECO:0000256" key="3">
    <source>
        <dbReference type="ARBA" id="ARBA00022692"/>
    </source>
</evidence>
<organism evidence="15 16">
    <name type="scientific">Nezara viridula</name>
    <name type="common">Southern green stink bug</name>
    <name type="synonym">Cimex viridulus</name>
    <dbReference type="NCBI Taxonomy" id="85310"/>
    <lineage>
        <taxon>Eukaryota</taxon>
        <taxon>Metazoa</taxon>
        <taxon>Ecdysozoa</taxon>
        <taxon>Arthropoda</taxon>
        <taxon>Hexapoda</taxon>
        <taxon>Insecta</taxon>
        <taxon>Pterygota</taxon>
        <taxon>Neoptera</taxon>
        <taxon>Paraneoptera</taxon>
        <taxon>Hemiptera</taxon>
        <taxon>Heteroptera</taxon>
        <taxon>Panheteroptera</taxon>
        <taxon>Pentatomomorpha</taxon>
        <taxon>Pentatomoidea</taxon>
        <taxon>Pentatomidae</taxon>
        <taxon>Pentatominae</taxon>
        <taxon>Nezara</taxon>
    </lineage>
</organism>
<keyword evidence="5 13" id="KW-1133">Transmembrane helix</keyword>
<dbReference type="PROSITE" id="PS50007">
    <property type="entry name" value="PIPLC_X_DOMAIN"/>
    <property type="match status" value="1"/>
</dbReference>
<comment type="catalytic activity">
    <reaction evidence="11">
        <text>1-O-(1Z-octadecenyl)-sn-glycero-3-phospho-N-hexadecanoyl-ethanolamine + H2O = 1-O-(1Z-octadecenyl)-sn-glycero-3-phosphate + N-hexadecanoylethanolamine + H(+)</text>
        <dbReference type="Rhea" id="RHEA:53184"/>
        <dbReference type="ChEBI" id="CHEBI:15377"/>
        <dbReference type="ChEBI" id="CHEBI:15378"/>
        <dbReference type="ChEBI" id="CHEBI:71464"/>
        <dbReference type="ChEBI" id="CHEBI:137009"/>
        <dbReference type="ChEBI" id="CHEBI:137017"/>
    </reaction>
    <physiologicalReaction direction="left-to-right" evidence="11">
        <dbReference type="Rhea" id="RHEA:53185"/>
    </physiologicalReaction>
</comment>
<dbReference type="GO" id="GO:0005789">
    <property type="term" value="C:endoplasmic reticulum membrane"/>
    <property type="evidence" value="ECO:0007669"/>
    <property type="project" value="TreeGrafter"/>
</dbReference>
<dbReference type="CDD" id="cd08612">
    <property type="entry name" value="GDPD_GDE4"/>
    <property type="match status" value="1"/>
</dbReference>
<evidence type="ECO:0000256" key="11">
    <source>
        <dbReference type="ARBA" id="ARBA00048580"/>
    </source>
</evidence>
<keyword evidence="4" id="KW-0378">Hydrolase</keyword>
<dbReference type="GO" id="GO:0004622">
    <property type="term" value="F:phosphatidylcholine lysophospholipase activity"/>
    <property type="evidence" value="ECO:0007669"/>
    <property type="project" value="TreeGrafter"/>
</dbReference>
<gene>
    <name evidence="15" type="ORF">NEZAVI_LOCUS7677</name>
</gene>
<sequence length="344" mass="39766">MLENVQLFIALFGGYVATSMIFLKNPHFLHKKKRLKFTCTHISHRGGAGENYENTMTAFRRAVSLGTDMLELDCQLTKDNQVVVCHDNNLLRSTGVNKCVSEFNYKDLPLLKPNLPVDFDPLVTFRGTGKEEERRIPLLVEVFQTFPQLPINIDIKTNNNFLIGEVNRLISEHHREEITVWGSFSEGITYKCYLQNPKVNLLFSLRRVFELVLLFYTGLLPFVPLRETHLEIFQPSMVLHPSWHNHNIKNGPLLLYLPTFLVRTIDFLLMSKTLFKHLGQRGIQTYVWVLNYDNQFKEVFELGVTGIMTDYPTRLMNFLKENPQYIKKTHSVSAITEAEGGVNN</sequence>
<comment type="catalytic activity">
    <reaction evidence="8">
        <text>1-O-hexadecyl-sn-glycero-3-phosphocholine + H2O = 1-O-hexadecyl-sn-glycero-3-phosphate + choline + H(+)</text>
        <dbReference type="Rhea" id="RHEA:41143"/>
        <dbReference type="ChEBI" id="CHEBI:15354"/>
        <dbReference type="ChEBI" id="CHEBI:15377"/>
        <dbReference type="ChEBI" id="CHEBI:15378"/>
        <dbReference type="ChEBI" id="CHEBI:64496"/>
        <dbReference type="ChEBI" id="CHEBI:77580"/>
    </reaction>
    <physiologicalReaction direction="left-to-right" evidence="8">
        <dbReference type="Rhea" id="RHEA:41144"/>
    </physiologicalReaction>
</comment>
<keyword evidence="7 13" id="KW-0472">Membrane</keyword>
<evidence type="ECO:0000313" key="16">
    <source>
        <dbReference type="Proteomes" id="UP001152798"/>
    </source>
</evidence>
<dbReference type="AlphaFoldDB" id="A0A9P0MPH3"/>
<feature type="domain" description="GP-PDE" evidence="14">
    <location>
        <begin position="39"/>
        <end position="319"/>
    </location>
</feature>
<comment type="similarity">
    <text evidence="2">Belongs to the glycerophosphoryl diester phosphodiesterase family.</text>
</comment>
<dbReference type="InterPro" id="IPR030395">
    <property type="entry name" value="GP_PDE_dom"/>
</dbReference>
<dbReference type="InterPro" id="IPR017946">
    <property type="entry name" value="PLC-like_Pdiesterase_TIM-brl"/>
</dbReference>
<keyword evidence="6" id="KW-0443">Lipid metabolism</keyword>
<dbReference type="EMBL" id="OV725080">
    <property type="protein sequence ID" value="CAH1397932.1"/>
    <property type="molecule type" value="Genomic_DNA"/>
</dbReference>
<name>A0A9P0MPH3_NEZVI</name>
<evidence type="ECO:0000256" key="6">
    <source>
        <dbReference type="ARBA" id="ARBA00023098"/>
    </source>
</evidence>
<evidence type="ECO:0000256" key="2">
    <source>
        <dbReference type="ARBA" id="ARBA00007277"/>
    </source>
</evidence>
<evidence type="ECO:0000256" key="7">
    <source>
        <dbReference type="ARBA" id="ARBA00023136"/>
    </source>
</evidence>
<evidence type="ECO:0000256" key="12">
    <source>
        <dbReference type="ARBA" id="ARBA00048947"/>
    </source>
</evidence>
<feature type="transmembrane region" description="Helical" evidence="13">
    <location>
        <begin position="6"/>
        <end position="23"/>
    </location>
</feature>
<evidence type="ECO:0000256" key="10">
    <source>
        <dbReference type="ARBA" id="ARBA00047538"/>
    </source>
</evidence>
<comment type="catalytic activity">
    <reaction evidence="9">
        <text>N-(5Z,8Z,11Z,14Z-eicosatetraenoyl)-1-(9Z-octadecenoyl)-sn-glycero-3-phosphoethanolamine + H2O = N-(5Z,8Z,11Z,14Z-eicosatetraenoyl)-ethanolamine + 1-(9Z-octadecenoyl)-sn-glycero-3-phosphate + H(+)</text>
        <dbReference type="Rhea" id="RHEA:45544"/>
        <dbReference type="ChEBI" id="CHEBI:2700"/>
        <dbReference type="ChEBI" id="CHEBI:15377"/>
        <dbReference type="ChEBI" id="CHEBI:15378"/>
        <dbReference type="ChEBI" id="CHEBI:74544"/>
        <dbReference type="ChEBI" id="CHEBI:85223"/>
    </reaction>
    <physiologicalReaction direction="left-to-right" evidence="9">
        <dbReference type="Rhea" id="RHEA:45545"/>
    </physiologicalReaction>
</comment>